<dbReference type="Proteomes" id="UP000028501">
    <property type="component" value="Chromosome"/>
</dbReference>
<dbReference type="HOGENOM" id="CLU_1187728_0_0_2"/>
<accession>A0A075WGU8</accession>
<dbReference type="KEGG" id="afg:AFULGI_00022920"/>
<protein>
    <submittedName>
        <fullName evidence="2">Uncharacterized protein</fullName>
    </submittedName>
</protein>
<dbReference type="GeneID" id="24795773"/>
<evidence type="ECO:0000313" key="2">
    <source>
        <dbReference type="EMBL" id="AIG99017.1"/>
    </source>
</evidence>
<sequence>MMARVWVVIALLLILPTVQAQKVEEISNFKITVDVDTLAHVRYDVTLKNLIDKPVVPGIGEIRLQKAEPVKVGFLSIPFTDERKPVKVYNVKAYSENRNFKVTVEEKEDYTLIVYEIWYPIEPKGELNFTVEYDADIVDSGLLFKSVTIPLGTDTDIKNLEINVNSDWKLTYAEPPAENTPMWKGSLPAGSIAFFTAEFSLLPLPAMPVRGYVVFWGALLALAVILLVLGLRK</sequence>
<keyword evidence="1" id="KW-1133">Transmembrane helix</keyword>
<feature type="transmembrane region" description="Helical" evidence="1">
    <location>
        <begin position="212"/>
        <end position="231"/>
    </location>
</feature>
<evidence type="ECO:0000313" key="3">
    <source>
        <dbReference type="Proteomes" id="UP000028501"/>
    </source>
</evidence>
<keyword evidence="1" id="KW-0472">Membrane</keyword>
<keyword evidence="1" id="KW-0812">Transmembrane</keyword>
<dbReference type="EMBL" id="CP006577">
    <property type="protein sequence ID" value="AIG99017.1"/>
    <property type="molecule type" value="Genomic_DNA"/>
</dbReference>
<gene>
    <name evidence="2" type="ORF">AFULGI_00022920</name>
</gene>
<proteinExistence type="predicted"/>
<reference evidence="2 3" key="1">
    <citation type="submission" date="2013-07" db="EMBL/GenBank/DDBJ databases">
        <title>Genome of Archaeoglobus fulgidus.</title>
        <authorList>
            <person name="Fiebig A."/>
            <person name="Birkeland N.-K."/>
        </authorList>
    </citation>
    <scope>NUCLEOTIDE SEQUENCE [LARGE SCALE GENOMIC DNA]</scope>
    <source>
        <strain evidence="2 3">DSM 8774</strain>
    </source>
</reference>
<dbReference type="AlphaFoldDB" id="A0A075WGU8"/>
<dbReference type="RefSeq" id="WP_048064515.1">
    <property type="nucleotide sequence ID" value="NZ_CP006577.1"/>
</dbReference>
<name>A0A075WGU8_ARCFL</name>
<organism evidence="2 3">
    <name type="scientific">Archaeoglobus fulgidus DSM 8774</name>
    <dbReference type="NCBI Taxonomy" id="1344584"/>
    <lineage>
        <taxon>Archaea</taxon>
        <taxon>Methanobacteriati</taxon>
        <taxon>Methanobacteriota</taxon>
        <taxon>Archaeoglobi</taxon>
        <taxon>Archaeoglobales</taxon>
        <taxon>Archaeoglobaceae</taxon>
        <taxon>Archaeoglobus</taxon>
    </lineage>
</organism>
<evidence type="ECO:0000256" key="1">
    <source>
        <dbReference type="SAM" id="Phobius"/>
    </source>
</evidence>